<gene>
    <name evidence="2" type="ORF">BT96DRAFT_823236</name>
</gene>
<dbReference type="AlphaFoldDB" id="A0A6A4HHK5"/>
<organism evidence="2 3">
    <name type="scientific">Gymnopus androsaceus JB14</name>
    <dbReference type="NCBI Taxonomy" id="1447944"/>
    <lineage>
        <taxon>Eukaryota</taxon>
        <taxon>Fungi</taxon>
        <taxon>Dikarya</taxon>
        <taxon>Basidiomycota</taxon>
        <taxon>Agaricomycotina</taxon>
        <taxon>Agaricomycetes</taxon>
        <taxon>Agaricomycetidae</taxon>
        <taxon>Agaricales</taxon>
        <taxon>Marasmiineae</taxon>
        <taxon>Omphalotaceae</taxon>
        <taxon>Gymnopus</taxon>
    </lineage>
</organism>
<evidence type="ECO:0000313" key="2">
    <source>
        <dbReference type="EMBL" id="KAE9397516.1"/>
    </source>
</evidence>
<accession>A0A6A4HHK5</accession>
<sequence length="424" mass="48299">MNGAGSTSARTSPPTTGKRGRHNQNSSRRSKRARNAPSTNVPPGPLPKKKKAGFHLTKQDVPDNAKGVQNAFHVHIRIIWMSFSQEDVPLGPDVNLKNSFNERFKSSNEADIGAHVDALIAKAIPASLEAIAKAEEVRRTAHRSKGMLAHWARQIEEPFLVSMFTAVANAGLTRWAPDVLGTPDSPYNVLHERIAVTTFRQLLTSFVYTKMNANISFAEDHILLSKLYRSYVFSHMLKKARRELGDNRIQHLKDQGYREQVIKLVKEPDANSDDELDPNAPPGVVQYRIKAKPERSDLATAFLRYEDKIRRMNQSNVPIDYFSPWYYNNVLTLRERAVYMNNGVALPMPQHCQSEADIRRWKKLNTKKFMEEYGNEVLDQYDIPTEEELERLDRNEDTDNEADEDDEDDEDFTDSEDEAADGDQ</sequence>
<keyword evidence="3" id="KW-1185">Reference proteome</keyword>
<feature type="compositionally biased region" description="Basic residues" evidence="1">
    <location>
        <begin position="18"/>
        <end position="34"/>
    </location>
</feature>
<evidence type="ECO:0000256" key="1">
    <source>
        <dbReference type="SAM" id="MobiDB-lite"/>
    </source>
</evidence>
<reference evidence="2" key="1">
    <citation type="journal article" date="2019" name="Environ. Microbiol.">
        <title>Fungal ecological strategies reflected in gene transcription - a case study of two litter decomposers.</title>
        <authorList>
            <person name="Barbi F."/>
            <person name="Kohler A."/>
            <person name="Barry K."/>
            <person name="Baskaran P."/>
            <person name="Daum C."/>
            <person name="Fauchery L."/>
            <person name="Ihrmark K."/>
            <person name="Kuo A."/>
            <person name="LaButti K."/>
            <person name="Lipzen A."/>
            <person name="Morin E."/>
            <person name="Grigoriev I.V."/>
            <person name="Henrissat B."/>
            <person name="Lindahl B."/>
            <person name="Martin F."/>
        </authorList>
    </citation>
    <scope>NUCLEOTIDE SEQUENCE</scope>
    <source>
        <strain evidence="2">JB14</strain>
    </source>
</reference>
<dbReference type="EMBL" id="ML769496">
    <property type="protein sequence ID" value="KAE9397516.1"/>
    <property type="molecule type" value="Genomic_DNA"/>
</dbReference>
<protein>
    <submittedName>
        <fullName evidence="2">Uncharacterized protein</fullName>
    </submittedName>
</protein>
<name>A0A6A4HHK5_9AGAR</name>
<dbReference type="Proteomes" id="UP000799118">
    <property type="component" value="Unassembled WGS sequence"/>
</dbReference>
<feature type="region of interest" description="Disordered" evidence="1">
    <location>
        <begin position="1"/>
        <end position="51"/>
    </location>
</feature>
<evidence type="ECO:0000313" key="3">
    <source>
        <dbReference type="Proteomes" id="UP000799118"/>
    </source>
</evidence>
<feature type="compositionally biased region" description="Acidic residues" evidence="1">
    <location>
        <begin position="398"/>
        <end position="424"/>
    </location>
</feature>
<feature type="compositionally biased region" description="Polar residues" evidence="1">
    <location>
        <begin position="1"/>
        <end position="15"/>
    </location>
</feature>
<feature type="region of interest" description="Disordered" evidence="1">
    <location>
        <begin position="381"/>
        <end position="424"/>
    </location>
</feature>
<proteinExistence type="predicted"/>
<dbReference type="OrthoDB" id="3056461at2759"/>